<accession>A0A1H8K6W4</accession>
<evidence type="ECO:0000313" key="3">
    <source>
        <dbReference type="EMBL" id="SEN88730.1"/>
    </source>
</evidence>
<dbReference type="STRING" id="215200.SAMN05216454_1246"/>
<dbReference type="PANTHER" id="PTHR35526">
    <property type="entry name" value="ANTI-SIGMA-F FACTOR RSBW-RELATED"/>
    <property type="match status" value="1"/>
</dbReference>
<dbReference type="InterPro" id="IPR036890">
    <property type="entry name" value="HATPase_C_sf"/>
</dbReference>
<dbReference type="Pfam" id="PF13581">
    <property type="entry name" value="HATPase_c_2"/>
    <property type="match status" value="1"/>
</dbReference>
<dbReference type="GO" id="GO:0004674">
    <property type="term" value="F:protein serine/threonine kinase activity"/>
    <property type="evidence" value="ECO:0007669"/>
    <property type="project" value="UniProtKB-KW"/>
</dbReference>
<dbReference type="Gene3D" id="3.30.565.10">
    <property type="entry name" value="Histidine kinase-like ATPase, C-terminal domain"/>
    <property type="match status" value="1"/>
</dbReference>
<dbReference type="SUPFAM" id="SSF55874">
    <property type="entry name" value="ATPase domain of HSP90 chaperone/DNA topoisomerase II/histidine kinase"/>
    <property type="match status" value="1"/>
</dbReference>
<protein>
    <submittedName>
        <fullName evidence="3">Serine/threonine-protein kinase RsbW</fullName>
    </submittedName>
</protein>
<gene>
    <name evidence="3" type="ORF">SAMN05216454_1246</name>
</gene>
<organism evidence="3 4">
    <name type="scientific">Peptostreptococcus russellii</name>
    <dbReference type="NCBI Taxonomy" id="215200"/>
    <lineage>
        <taxon>Bacteria</taxon>
        <taxon>Bacillati</taxon>
        <taxon>Bacillota</taxon>
        <taxon>Clostridia</taxon>
        <taxon>Peptostreptococcales</taxon>
        <taxon>Peptostreptococcaceae</taxon>
        <taxon>Peptostreptococcus</taxon>
    </lineage>
</organism>
<feature type="domain" description="Histidine kinase/HSP90-like ATPase" evidence="2">
    <location>
        <begin position="11"/>
        <end position="129"/>
    </location>
</feature>
<dbReference type="Proteomes" id="UP000199512">
    <property type="component" value="Unassembled WGS sequence"/>
</dbReference>
<evidence type="ECO:0000259" key="2">
    <source>
        <dbReference type="Pfam" id="PF13581"/>
    </source>
</evidence>
<keyword evidence="1" id="KW-0723">Serine/threonine-protein kinase</keyword>
<dbReference type="CDD" id="cd16936">
    <property type="entry name" value="HATPase_RsbW-like"/>
    <property type="match status" value="1"/>
</dbReference>
<evidence type="ECO:0000313" key="4">
    <source>
        <dbReference type="Proteomes" id="UP000199512"/>
    </source>
</evidence>
<evidence type="ECO:0000256" key="1">
    <source>
        <dbReference type="ARBA" id="ARBA00022527"/>
    </source>
</evidence>
<dbReference type="InterPro" id="IPR003594">
    <property type="entry name" value="HATPase_dom"/>
</dbReference>
<sequence length="135" mass="15024">MEYEMISMNMSSNPNFVSVVRLTTSGIASKMGFTLDDIEDLKVSISEACTNAIKHSKEMNFEVNFYMYDDRLTVEVKDKGIGYDVDAVAEPDPNNPKTSGLGLFIIKTLMDEVDVCTCNEKGTIIKMTKMVGVEE</sequence>
<dbReference type="PANTHER" id="PTHR35526:SF3">
    <property type="entry name" value="ANTI-SIGMA-F FACTOR RSBW"/>
    <property type="match status" value="1"/>
</dbReference>
<reference evidence="3 4" key="1">
    <citation type="submission" date="2016-10" db="EMBL/GenBank/DDBJ databases">
        <authorList>
            <person name="de Groot N.N."/>
        </authorList>
    </citation>
    <scope>NUCLEOTIDE SEQUENCE [LARGE SCALE GENOMIC DNA]</scope>
    <source>
        <strain evidence="3 4">Calf135</strain>
    </source>
</reference>
<proteinExistence type="predicted"/>
<keyword evidence="3" id="KW-0808">Transferase</keyword>
<keyword evidence="4" id="KW-1185">Reference proteome</keyword>
<dbReference type="AlphaFoldDB" id="A0A1H8K6W4"/>
<dbReference type="EMBL" id="FODF01000024">
    <property type="protein sequence ID" value="SEN88730.1"/>
    <property type="molecule type" value="Genomic_DNA"/>
</dbReference>
<dbReference type="InterPro" id="IPR050267">
    <property type="entry name" value="Anti-sigma-factor_SerPK"/>
</dbReference>
<name>A0A1H8K6W4_9FIRM</name>
<keyword evidence="3" id="KW-0418">Kinase</keyword>